<reference evidence="1 2" key="1">
    <citation type="submission" date="2018-08" db="EMBL/GenBank/DDBJ databases">
        <title>A genome reference for cultivated species of the human gut microbiota.</title>
        <authorList>
            <person name="Zou Y."/>
            <person name="Xue W."/>
            <person name="Luo G."/>
        </authorList>
    </citation>
    <scope>NUCLEOTIDE SEQUENCE [LARGE SCALE GENOMIC DNA]</scope>
    <source>
        <strain evidence="1 2">AF46-2NS</strain>
    </source>
</reference>
<proteinExistence type="predicted"/>
<dbReference type="AlphaFoldDB" id="A0A3R6FB35"/>
<evidence type="ECO:0000313" key="2">
    <source>
        <dbReference type="Proteomes" id="UP000286211"/>
    </source>
</evidence>
<evidence type="ECO:0000313" key="1">
    <source>
        <dbReference type="EMBL" id="RHK13149.1"/>
    </source>
</evidence>
<organism evidence="1 2">
    <name type="scientific">Segatella copri</name>
    <dbReference type="NCBI Taxonomy" id="165179"/>
    <lineage>
        <taxon>Bacteria</taxon>
        <taxon>Pseudomonadati</taxon>
        <taxon>Bacteroidota</taxon>
        <taxon>Bacteroidia</taxon>
        <taxon>Bacteroidales</taxon>
        <taxon>Prevotellaceae</taxon>
        <taxon>Segatella</taxon>
    </lineage>
</organism>
<dbReference type="Proteomes" id="UP000286211">
    <property type="component" value="Unassembled WGS sequence"/>
</dbReference>
<gene>
    <name evidence="1" type="ORF">DW079_00270</name>
</gene>
<accession>A0A3R6FB35</accession>
<name>A0A3R6FB35_9BACT</name>
<sequence length="89" mass="9957">MLLGGNLWVFGELSGSPFLCPKWLILGSGVTSGVTNWGYIFRKVGLQKWGKTHNDSLGRKTTTFATLCAGNIPFFDFGFWRLHLIIYSI</sequence>
<protein>
    <submittedName>
        <fullName evidence="1">Uncharacterized protein</fullName>
    </submittedName>
</protein>
<dbReference type="EMBL" id="QRNB01000001">
    <property type="protein sequence ID" value="RHK13149.1"/>
    <property type="molecule type" value="Genomic_DNA"/>
</dbReference>
<comment type="caution">
    <text evidence="1">The sequence shown here is derived from an EMBL/GenBank/DDBJ whole genome shotgun (WGS) entry which is preliminary data.</text>
</comment>